<dbReference type="GO" id="GO:0016787">
    <property type="term" value="F:hydrolase activity"/>
    <property type="evidence" value="ECO:0007669"/>
    <property type="project" value="UniProtKB-KW"/>
</dbReference>
<dbReference type="PANTHER" id="PTHR42886">
    <property type="entry name" value="RE40534P-RELATED"/>
    <property type="match status" value="1"/>
</dbReference>
<proteinExistence type="predicted"/>
<dbReference type="PANTHER" id="PTHR42886:SF29">
    <property type="entry name" value="PUMMELIG, ISOFORM A"/>
    <property type="match status" value="1"/>
</dbReference>
<dbReference type="InterPro" id="IPR017208">
    <property type="entry name" value="UCP037442_abhydr"/>
</dbReference>
<feature type="domain" description="Serine aminopeptidase S33" evidence="1">
    <location>
        <begin position="32"/>
        <end position="157"/>
    </location>
</feature>
<name>A0A1Y1SBY2_9GAMM</name>
<dbReference type="Pfam" id="PF12146">
    <property type="entry name" value="Hydrolase_4"/>
    <property type="match status" value="1"/>
</dbReference>
<sequence>MSTAQSFQAQTSTHYRVPLQVYRGTPQRREITLVILPALGIAAKFYARIAQALAEQGLDVVVMEQRGHGESAWRPSRQCDYGFREWLRDDIPATLDWAWHHLPGERRFLLGHSLGGHLGAMACGLYPERVNGLILSACASPWPPAYSTPMRMKLAVLAAAVKFSGPTLGYYPGSVLGFGGREARTLMRDWYHMLRANRYAAQGVAHDLDNAVNQYAGQVLSLRYADDDLAPEAATRAVTDKFGDAELTYQLIRSDHYTRPADHYQWAREPQPTVEAIKQWIARA</sequence>
<dbReference type="STRING" id="1317117.ATO7_11098"/>
<keyword evidence="3" id="KW-1185">Reference proteome</keyword>
<dbReference type="OrthoDB" id="9785076at2"/>
<evidence type="ECO:0000313" key="3">
    <source>
        <dbReference type="Proteomes" id="UP000192342"/>
    </source>
</evidence>
<gene>
    <name evidence="2" type="ORF">ATO7_11098</name>
</gene>
<evidence type="ECO:0000259" key="1">
    <source>
        <dbReference type="Pfam" id="PF12146"/>
    </source>
</evidence>
<dbReference type="SUPFAM" id="SSF53474">
    <property type="entry name" value="alpha/beta-Hydrolases"/>
    <property type="match status" value="1"/>
</dbReference>
<dbReference type="Proteomes" id="UP000192342">
    <property type="component" value="Unassembled WGS sequence"/>
</dbReference>
<organism evidence="2 3">
    <name type="scientific">Oceanococcus atlanticus</name>
    <dbReference type="NCBI Taxonomy" id="1317117"/>
    <lineage>
        <taxon>Bacteria</taxon>
        <taxon>Pseudomonadati</taxon>
        <taxon>Pseudomonadota</taxon>
        <taxon>Gammaproteobacteria</taxon>
        <taxon>Chromatiales</taxon>
        <taxon>Oceanococcaceae</taxon>
        <taxon>Oceanococcus</taxon>
    </lineage>
</organism>
<dbReference type="InterPro" id="IPR022742">
    <property type="entry name" value="Hydrolase_4"/>
</dbReference>
<protein>
    <submittedName>
        <fullName evidence="2">Alpha/beta fold family hydrolase</fullName>
    </submittedName>
</protein>
<accession>A0A1Y1SBY2</accession>
<dbReference type="AlphaFoldDB" id="A0A1Y1SBY2"/>
<dbReference type="EMBL" id="AQQV01000003">
    <property type="protein sequence ID" value="ORE85835.1"/>
    <property type="molecule type" value="Genomic_DNA"/>
</dbReference>
<dbReference type="RefSeq" id="WP_083561878.1">
    <property type="nucleotide sequence ID" value="NZ_AQQV01000003.1"/>
</dbReference>
<dbReference type="InterPro" id="IPR029058">
    <property type="entry name" value="AB_hydrolase_fold"/>
</dbReference>
<evidence type="ECO:0000313" key="2">
    <source>
        <dbReference type="EMBL" id="ORE85835.1"/>
    </source>
</evidence>
<dbReference type="PIRSF" id="PIRSF037442">
    <property type="entry name" value="UCP037442_abhydr"/>
    <property type="match status" value="1"/>
</dbReference>
<keyword evidence="2" id="KW-0378">Hydrolase</keyword>
<comment type="caution">
    <text evidence="2">The sequence shown here is derived from an EMBL/GenBank/DDBJ whole genome shotgun (WGS) entry which is preliminary data.</text>
</comment>
<reference evidence="2 3" key="1">
    <citation type="submission" date="2013-04" db="EMBL/GenBank/DDBJ databases">
        <title>Oceanococcus atlanticus 22II-S10r2 Genome Sequencing.</title>
        <authorList>
            <person name="Lai Q."/>
            <person name="Li G."/>
            <person name="Shao Z."/>
        </authorList>
    </citation>
    <scope>NUCLEOTIDE SEQUENCE [LARGE SCALE GENOMIC DNA]</scope>
    <source>
        <strain evidence="2 3">22II-S10r2</strain>
    </source>
</reference>
<dbReference type="Gene3D" id="3.40.50.1820">
    <property type="entry name" value="alpha/beta hydrolase"/>
    <property type="match status" value="1"/>
</dbReference>